<comment type="caution">
    <text evidence="2">The sequence shown here is derived from an EMBL/GenBank/DDBJ whole genome shotgun (WGS) entry which is preliminary data.</text>
</comment>
<sequence>MRAMLPLLILCLLPGCREETAQACEAIRFDEQPFTVCRFAADDPGLALFRTHPDGAPFADFSRLAETIAADGGELVFAMNAGMYHDDRRPVGLYIEDGGQQAGLVTRAGPGNFGLLPNGVFWIDADGAAHVTETLAYEALAPEARYATQSGPMLVIDGALHPAFNPDGTSRKRRNGVGLSADGETLWFAISDVPVNFDTFARLFRDQLGATDALYLDGTVSRLYAPVLDRDDGGTDMGPIVAIVRRPARAAP</sequence>
<keyword evidence="3" id="KW-1185">Reference proteome</keyword>
<organism evidence="2 3">
    <name type="scientific">Hyphomonas jannaschiana VP2</name>
    <dbReference type="NCBI Taxonomy" id="1280952"/>
    <lineage>
        <taxon>Bacteria</taxon>
        <taxon>Pseudomonadati</taxon>
        <taxon>Pseudomonadota</taxon>
        <taxon>Alphaproteobacteria</taxon>
        <taxon>Hyphomonadales</taxon>
        <taxon>Hyphomonadaceae</taxon>
        <taxon>Hyphomonas</taxon>
    </lineage>
</organism>
<keyword evidence="2" id="KW-0449">Lipoprotein</keyword>
<evidence type="ECO:0000313" key="3">
    <source>
        <dbReference type="Proteomes" id="UP000024816"/>
    </source>
</evidence>
<feature type="domain" description="Phosphodiester glycosidase" evidence="1">
    <location>
        <begin position="75"/>
        <end position="222"/>
    </location>
</feature>
<dbReference type="PATRIC" id="fig|1280952.3.peg.3271"/>
<dbReference type="Proteomes" id="UP000024816">
    <property type="component" value="Unassembled WGS sequence"/>
</dbReference>
<evidence type="ECO:0000313" key="2">
    <source>
        <dbReference type="EMBL" id="KCZ83878.1"/>
    </source>
</evidence>
<dbReference type="STRING" id="1280952.HJA_16345"/>
<accession>A0A059F737</accession>
<dbReference type="Pfam" id="PF09992">
    <property type="entry name" value="NAGPA"/>
    <property type="match status" value="1"/>
</dbReference>
<proteinExistence type="predicted"/>
<dbReference type="OrthoDB" id="5515706at2"/>
<protein>
    <submittedName>
        <fullName evidence="2">Putative lipoprotein</fullName>
    </submittedName>
</protein>
<dbReference type="AlphaFoldDB" id="A0A059F737"/>
<dbReference type="RefSeq" id="WP_035584376.1">
    <property type="nucleotide sequence ID" value="NZ_ARYJ01000016.1"/>
</dbReference>
<gene>
    <name evidence="2" type="ORF">HJA_16345</name>
</gene>
<evidence type="ECO:0000259" key="1">
    <source>
        <dbReference type="Pfam" id="PF09992"/>
    </source>
</evidence>
<name>A0A059F737_9PROT</name>
<dbReference type="eggNOG" id="COG3698">
    <property type="taxonomic scope" value="Bacteria"/>
</dbReference>
<dbReference type="InterPro" id="IPR018711">
    <property type="entry name" value="NAGPA"/>
</dbReference>
<reference evidence="2 3" key="1">
    <citation type="journal article" date="2014" name="Antonie Van Leeuwenhoek">
        <title>Hyphomonas beringensis sp. nov. and Hyphomonas chukchiensis sp. nov., isolated from surface seawater of the Bering Sea and Chukchi Sea.</title>
        <authorList>
            <person name="Li C."/>
            <person name="Lai Q."/>
            <person name="Li G."/>
            <person name="Dong C."/>
            <person name="Wang J."/>
            <person name="Liao Y."/>
            <person name="Shao Z."/>
        </authorList>
    </citation>
    <scope>NUCLEOTIDE SEQUENCE [LARGE SCALE GENOMIC DNA]</scope>
    <source>
        <strain evidence="2 3">VP2</strain>
    </source>
</reference>
<dbReference type="EMBL" id="ARYJ01000016">
    <property type="protein sequence ID" value="KCZ83878.1"/>
    <property type="molecule type" value="Genomic_DNA"/>
</dbReference>